<name>A0A815FLK8_ADIRI</name>
<dbReference type="GO" id="GO:0030148">
    <property type="term" value="P:sphingolipid biosynthetic process"/>
    <property type="evidence" value="ECO:0007669"/>
    <property type="project" value="TreeGrafter"/>
</dbReference>
<dbReference type="PANTHER" id="PTHR11157:SF134">
    <property type="entry name" value="ELONGATION OF FATTY ACIDS PROTEIN 1-RELATED"/>
    <property type="match status" value="1"/>
</dbReference>
<keyword evidence="4 12" id="KW-0808">Transferase</keyword>
<keyword evidence="10 12" id="KW-0275">Fatty acid biosynthesis</keyword>
<dbReference type="GO" id="GO:0009922">
    <property type="term" value="F:fatty acid elongase activity"/>
    <property type="evidence" value="ECO:0007669"/>
    <property type="project" value="UniProtKB-EC"/>
</dbReference>
<feature type="chain" id="PRO_5032852850" description="Elongation of very long chain fatty acids protein" evidence="13">
    <location>
        <begin position="18"/>
        <end position="551"/>
    </location>
</feature>
<keyword evidence="13" id="KW-0732">Signal</keyword>
<dbReference type="AlphaFoldDB" id="A0A815FLK8"/>
<dbReference type="Pfam" id="PF01151">
    <property type="entry name" value="ELO"/>
    <property type="match status" value="1"/>
</dbReference>
<evidence type="ECO:0000256" key="5">
    <source>
        <dbReference type="ARBA" id="ARBA00022692"/>
    </source>
</evidence>
<evidence type="ECO:0000256" key="13">
    <source>
        <dbReference type="SAM" id="SignalP"/>
    </source>
</evidence>
<protein>
    <recommendedName>
        <fullName evidence="12">Elongation of very long chain fatty acids protein</fullName>
        <ecNumber evidence="12">2.3.1.199</ecNumber>
    </recommendedName>
    <alternativeName>
        <fullName evidence="12">Very-long-chain 3-oxoacyl-CoA synthase</fullName>
    </alternativeName>
</protein>
<comment type="subcellular location">
    <subcellularLocation>
        <location evidence="1">Membrane</location>
        <topology evidence="1">Multi-pass membrane protein</topology>
    </subcellularLocation>
</comment>
<feature type="transmembrane region" description="Helical" evidence="12">
    <location>
        <begin position="485"/>
        <end position="507"/>
    </location>
</feature>
<evidence type="ECO:0000256" key="1">
    <source>
        <dbReference type="ARBA" id="ARBA00004141"/>
    </source>
</evidence>
<comment type="similarity">
    <text evidence="2 12">Belongs to the ELO family.</text>
</comment>
<comment type="catalytic activity">
    <reaction evidence="11 12">
        <text>a very-long-chain acyl-CoA + malonyl-CoA + H(+) = a very-long-chain 3-oxoacyl-CoA + CO2 + CoA</text>
        <dbReference type="Rhea" id="RHEA:32727"/>
        <dbReference type="ChEBI" id="CHEBI:15378"/>
        <dbReference type="ChEBI" id="CHEBI:16526"/>
        <dbReference type="ChEBI" id="CHEBI:57287"/>
        <dbReference type="ChEBI" id="CHEBI:57384"/>
        <dbReference type="ChEBI" id="CHEBI:90725"/>
        <dbReference type="ChEBI" id="CHEBI:90736"/>
        <dbReference type="EC" id="2.3.1.199"/>
    </reaction>
</comment>
<evidence type="ECO:0000256" key="3">
    <source>
        <dbReference type="ARBA" id="ARBA00022516"/>
    </source>
</evidence>
<gene>
    <name evidence="14" type="ORF">EDS130_LOCUS31878</name>
</gene>
<keyword evidence="3 12" id="KW-0444">Lipid biosynthesis</keyword>
<keyword evidence="9 12" id="KW-0472">Membrane</keyword>
<feature type="transmembrane region" description="Helical" evidence="12">
    <location>
        <begin position="406"/>
        <end position="427"/>
    </location>
</feature>
<feature type="signal peptide" evidence="13">
    <location>
        <begin position="1"/>
        <end position="17"/>
    </location>
</feature>
<dbReference type="GO" id="GO:0034625">
    <property type="term" value="P:fatty acid elongation, monounsaturated fatty acid"/>
    <property type="evidence" value="ECO:0007669"/>
    <property type="project" value="TreeGrafter"/>
</dbReference>
<evidence type="ECO:0000256" key="7">
    <source>
        <dbReference type="ARBA" id="ARBA00022989"/>
    </source>
</evidence>
<dbReference type="GO" id="GO:0034626">
    <property type="term" value="P:fatty acid elongation, polyunsaturated fatty acid"/>
    <property type="evidence" value="ECO:0007669"/>
    <property type="project" value="TreeGrafter"/>
</dbReference>
<keyword evidence="5 12" id="KW-0812">Transmembrane</keyword>
<proteinExistence type="inferred from homology"/>
<evidence type="ECO:0000256" key="12">
    <source>
        <dbReference type="RuleBase" id="RU361115"/>
    </source>
</evidence>
<dbReference type="EMBL" id="CAJNOJ010000238">
    <property type="protein sequence ID" value="CAF1325137.1"/>
    <property type="molecule type" value="Genomic_DNA"/>
</dbReference>
<evidence type="ECO:0000313" key="15">
    <source>
        <dbReference type="Proteomes" id="UP000663852"/>
    </source>
</evidence>
<dbReference type="GO" id="GO:0042761">
    <property type="term" value="P:very long-chain fatty acid biosynthetic process"/>
    <property type="evidence" value="ECO:0007669"/>
    <property type="project" value="TreeGrafter"/>
</dbReference>
<evidence type="ECO:0000256" key="10">
    <source>
        <dbReference type="ARBA" id="ARBA00023160"/>
    </source>
</evidence>
<evidence type="ECO:0000256" key="11">
    <source>
        <dbReference type="ARBA" id="ARBA00047375"/>
    </source>
</evidence>
<dbReference type="GO" id="GO:0005789">
    <property type="term" value="C:endoplasmic reticulum membrane"/>
    <property type="evidence" value="ECO:0007669"/>
    <property type="project" value="TreeGrafter"/>
</dbReference>
<organism evidence="14 15">
    <name type="scientific">Adineta ricciae</name>
    <name type="common">Rotifer</name>
    <dbReference type="NCBI Taxonomy" id="249248"/>
    <lineage>
        <taxon>Eukaryota</taxon>
        <taxon>Metazoa</taxon>
        <taxon>Spiralia</taxon>
        <taxon>Gnathifera</taxon>
        <taxon>Rotifera</taxon>
        <taxon>Eurotatoria</taxon>
        <taxon>Bdelloidea</taxon>
        <taxon>Adinetida</taxon>
        <taxon>Adinetidae</taxon>
        <taxon>Adineta</taxon>
    </lineage>
</organism>
<sequence length="551" mass="62760">MFRFLILVNLICFPVSCQTTEDTSIFIPEISTSQSWQQDTTEQPLIELGTDTAATHVWQQETTEQPLLELSTNTDATHSWQGQTTEEILVERNFTSTVTTTTTATSSTCPPSITPDMLEAAKREIIDSIYLAISRQVTGRLEAIEERLSALSCSSGSPSPPIQLAWQIYENLQIKLNGWLLVFDQPYSHRTRTEDLNQIAGICRNDVLVAASFNKTISVAAVGPAKILTLNTTWNRPEQFGQVYWYRTNGKSFGFSPLSTIRQTSGDNEDLSSSLRLSWILDQNTGGYRAGTTRLLTNDSIWRKLNMWHPDDFMFVTDRTPLTSLSFLIFISIAHFVITRILEIYMSSRSKSINVRRFQRFNNNIIGIYSATTFLAINVLAYRDGRFSSWNRLVCHRPTPTGTYAFVWYIFYLSKLWEFMDVYLVILNKTPVLPHFRWHHQTTPSVVLAGLRGDISYEWPILASNTLLHTFMYPHFAGLWNVHKVLVILGAWQLLVGIGISIYALIAGCGGSFYAQIWGLFMCITYAIGYLNEHFHLFDRWIPSRPTIKTS</sequence>
<keyword evidence="6 12" id="KW-0276">Fatty acid metabolism</keyword>
<evidence type="ECO:0000256" key="4">
    <source>
        <dbReference type="ARBA" id="ARBA00022679"/>
    </source>
</evidence>
<evidence type="ECO:0000256" key="2">
    <source>
        <dbReference type="ARBA" id="ARBA00007263"/>
    </source>
</evidence>
<feature type="transmembrane region" description="Helical" evidence="12">
    <location>
        <begin position="513"/>
        <end position="531"/>
    </location>
</feature>
<dbReference type="Proteomes" id="UP000663852">
    <property type="component" value="Unassembled WGS sequence"/>
</dbReference>
<dbReference type="EC" id="2.3.1.199" evidence="12"/>
<evidence type="ECO:0000256" key="6">
    <source>
        <dbReference type="ARBA" id="ARBA00022832"/>
    </source>
</evidence>
<keyword evidence="8 12" id="KW-0443">Lipid metabolism</keyword>
<feature type="transmembrane region" description="Helical" evidence="12">
    <location>
        <begin position="322"/>
        <end position="342"/>
    </location>
</feature>
<evidence type="ECO:0000256" key="8">
    <source>
        <dbReference type="ARBA" id="ARBA00023098"/>
    </source>
</evidence>
<keyword evidence="7 12" id="KW-1133">Transmembrane helix</keyword>
<comment type="caution">
    <text evidence="14">The sequence shown here is derived from an EMBL/GenBank/DDBJ whole genome shotgun (WGS) entry which is preliminary data.</text>
</comment>
<evidence type="ECO:0000313" key="14">
    <source>
        <dbReference type="EMBL" id="CAF1325137.1"/>
    </source>
</evidence>
<reference evidence="14" key="1">
    <citation type="submission" date="2021-02" db="EMBL/GenBank/DDBJ databases">
        <authorList>
            <person name="Nowell W R."/>
        </authorList>
    </citation>
    <scope>NUCLEOTIDE SEQUENCE</scope>
</reference>
<evidence type="ECO:0000256" key="9">
    <source>
        <dbReference type="ARBA" id="ARBA00023136"/>
    </source>
</evidence>
<dbReference type="GO" id="GO:0019367">
    <property type="term" value="P:fatty acid elongation, saturated fatty acid"/>
    <property type="evidence" value="ECO:0007669"/>
    <property type="project" value="TreeGrafter"/>
</dbReference>
<dbReference type="InterPro" id="IPR002076">
    <property type="entry name" value="ELO_fam"/>
</dbReference>
<dbReference type="PANTHER" id="PTHR11157">
    <property type="entry name" value="FATTY ACID ACYL TRANSFERASE-RELATED"/>
    <property type="match status" value="1"/>
</dbReference>
<dbReference type="OrthoDB" id="434092at2759"/>
<feature type="transmembrane region" description="Helical" evidence="12">
    <location>
        <begin position="363"/>
        <end position="382"/>
    </location>
</feature>
<accession>A0A815FLK8</accession>